<dbReference type="SUPFAM" id="SSF53098">
    <property type="entry name" value="Ribonuclease H-like"/>
    <property type="match status" value="1"/>
</dbReference>
<dbReference type="InterPro" id="IPR012337">
    <property type="entry name" value="RNaseH-like_sf"/>
</dbReference>
<gene>
    <name evidence="2" type="ORF">B1A_05564</name>
</gene>
<evidence type="ECO:0000259" key="1">
    <source>
        <dbReference type="Pfam" id="PF13683"/>
    </source>
</evidence>
<dbReference type="GO" id="GO:0015074">
    <property type="term" value="P:DNA integration"/>
    <property type="evidence" value="ECO:0007669"/>
    <property type="project" value="InterPro"/>
</dbReference>
<dbReference type="PANTHER" id="PTHR46889:SF4">
    <property type="entry name" value="TRANSPOSASE INSO FOR INSERTION SEQUENCE ELEMENT IS911B-RELATED"/>
    <property type="match status" value="1"/>
</dbReference>
<name>T1CRM5_9ZZZZ</name>
<sequence>MGVTPSVGSVGDAYDNAMAESFFASLECELLDRRCFHTHAEAKLAVFEWIEGWYNTRRRHSSLGYLSPVQFERDLRAGRISAAELLPRSAADRTAVKSVIITKEKPHKSTVLRH</sequence>
<reference evidence="2" key="1">
    <citation type="submission" date="2013-08" db="EMBL/GenBank/DDBJ databases">
        <authorList>
            <person name="Mendez C."/>
            <person name="Richter M."/>
            <person name="Ferrer M."/>
            <person name="Sanchez J."/>
        </authorList>
    </citation>
    <scope>NUCLEOTIDE SEQUENCE</scope>
</reference>
<dbReference type="PANTHER" id="PTHR46889">
    <property type="entry name" value="TRANSPOSASE INSF FOR INSERTION SEQUENCE IS3B-RELATED"/>
    <property type="match status" value="1"/>
</dbReference>
<evidence type="ECO:0000313" key="2">
    <source>
        <dbReference type="EMBL" id="EQD71920.1"/>
    </source>
</evidence>
<organism evidence="2">
    <name type="scientific">mine drainage metagenome</name>
    <dbReference type="NCBI Taxonomy" id="410659"/>
    <lineage>
        <taxon>unclassified sequences</taxon>
        <taxon>metagenomes</taxon>
        <taxon>ecological metagenomes</taxon>
    </lineage>
</organism>
<accession>T1CRM5</accession>
<dbReference type="EMBL" id="AUZX01004065">
    <property type="protein sequence ID" value="EQD71920.1"/>
    <property type="molecule type" value="Genomic_DNA"/>
</dbReference>
<reference evidence="2" key="2">
    <citation type="journal article" date="2014" name="ISME J.">
        <title>Microbial stratification in low pH oxic and suboxic macroscopic growths along an acid mine drainage.</title>
        <authorList>
            <person name="Mendez-Garcia C."/>
            <person name="Mesa V."/>
            <person name="Sprenger R.R."/>
            <person name="Richter M."/>
            <person name="Diez M.S."/>
            <person name="Solano J."/>
            <person name="Bargiela R."/>
            <person name="Golyshina O.V."/>
            <person name="Manteca A."/>
            <person name="Ramos J.L."/>
            <person name="Gallego J.R."/>
            <person name="Llorente I."/>
            <person name="Martins Dos Santos V.A."/>
            <person name="Jensen O.N."/>
            <person name="Pelaez A.I."/>
            <person name="Sanchez J."/>
            <person name="Ferrer M."/>
        </authorList>
    </citation>
    <scope>NUCLEOTIDE SEQUENCE</scope>
</reference>
<comment type="caution">
    <text evidence="2">The sequence shown here is derived from an EMBL/GenBank/DDBJ whole genome shotgun (WGS) entry which is preliminary data.</text>
</comment>
<dbReference type="AlphaFoldDB" id="T1CRM5"/>
<protein>
    <submittedName>
        <fullName evidence="2">Integrase, catalytic region</fullName>
    </submittedName>
</protein>
<dbReference type="InterPro" id="IPR001584">
    <property type="entry name" value="Integrase_cat-core"/>
</dbReference>
<feature type="domain" description="Integrase catalytic" evidence="1">
    <location>
        <begin position="2"/>
        <end position="68"/>
    </location>
</feature>
<proteinExistence type="predicted"/>
<dbReference type="Pfam" id="PF13683">
    <property type="entry name" value="rve_3"/>
    <property type="match status" value="1"/>
</dbReference>
<dbReference type="InterPro" id="IPR050900">
    <property type="entry name" value="Transposase_IS3/IS150/IS904"/>
</dbReference>